<dbReference type="AlphaFoldDB" id="A0A6H5IHT7"/>
<proteinExistence type="predicted"/>
<organism evidence="1 2">
    <name type="scientific">Trichogramma brassicae</name>
    <dbReference type="NCBI Taxonomy" id="86971"/>
    <lineage>
        <taxon>Eukaryota</taxon>
        <taxon>Metazoa</taxon>
        <taxon>Ecdysozoa</taxon>
        <taxon>Arthropoda</taxon>
        <taxon>Hexapoda</taxon>
        <taxon>Insecta</taxon>
        <taxon>Pterygota</taxon>
        <taxon>Neoptera</taxon>
        <taxon>Endopterygota</taxon>
        <taxon>Hymenoptera</taxon>
        <taxon>Apocrita</taxon>
        <taxon>Proctotrupomorpha</taxon>
        <taxon>Chalcidoidea</taxon>
        <taxon>Trichogrammatidae</taxon>
        <taxon>Trichogramma</taxon>
    </lineage>
</organism>
<accession>A0A6H5IHT7</accession>
<dbReference type="EMBL" id="CADCXV010000812">
    <property type="protein sequence ID" value="CAB0036233.1"/>
    <property type="molecule type" value="Genomic_DNA"/>
</dbReference>
<name>A0A6H5IHT7_9HYME</name>
<gene>
    <name evidence="1" type="ORF">TBRA_LOCUS8110</name>
</gene>
<protein>
    <submittedName>
        <fullName evidence="1">Uncharacterized protein</fullName>
    </submittedName>
</protein>
<feature type="non-terminal residue" evidence="1">
    <location>
        <position position="1"/>
    </location>
</feature>
<reference evidence="1 2" key="1">
    <citation type="submission" date="2020-02" db="EMBL/GenBank/DDBJ databases">
        <authorList>
            <person name="Ferguson B K."/>
        </authorList>
    </citation>
    <scope>NUCLEOTIDE SEQUENCE [LARGE SCALE GENOMIC DNA]</scope>
</reference>
<sequence length="87" mass="9714">PIYTIRARVGSEKKTGSTCLPCLLCCLLPLRSRERMCERKPTLSRPRRCVVVCTLPNVYTCKHGATSALHNQPRFALIHTQTDASST</sequence>
<dbReference type="Proteomes" id="UP000479190">
    <property type="component" value="Unassembled WGS sequence"/>
</dbReference>
<evidence type="ECO:0000313" key="2">
    <source>
        <dbReference type="Proteomes" id="UP000479190"/>
    </source>
</evidence>
<evidence type="ECO:0000313" key="1">
    <source>
        <dbReference type="EMBL" id="CAB0036233.1"/>
    </source>
</evidence>
<keyword evidence="2" id="KW-1185">Reference proteome</keyword>